<protein>
    <recommendedName>
        <fullName evidence="3">histidine kinase</fullName>
        <ecNumber evidence="3">2.7.13.3</ecNumber>
    </recommendedName>
</protein>
<dbReference type="Gene3D" id="6.10.250.3020">
    <property type="match status" value="1"/>
</dbReference>
<dbReference type="InterPro" id="IPR003661">
    <property type="entry name" value="HisK_dim/P_dom"/>
</dbReference>
<proteinExistence type="predicted"/>
<evidence type="ECO:0000256" key="3">
    <source>
        <dbReference type="ARBA" id="ARBA00012438"/>
    </source>
</evidence>
<dbReference type="GO" id="GO:0005524">
    <property type="term" value="F:ATP binding"/>
    <property type="evidence" value="ECO:0007669"/>
    <property type="project" value="UniProtKB-KW"/>
</dbReference>
<gene>
    <name evidence="15" type="ORF">Q4F19_12385</name>
</gene>
<dbReference type="RefSeq" id="WP_303543013.1">
    <property type="nucleotide sequence ID" value="NZ_JAUOTP010000005.1"/>
</dbReference>
<keyword evidence="4" id="KW-1003">Cell membrane</keyword>
<comment type="subcellular location">
    <subcellularLocation>
        <location evidence="2">Cell membrane</location>
        <topology evidence="2">Multi-pass membrane protein</topology>
    </subcellularLocation>
</comment>
<evidence type="ECO:0000256" key="13">
    <source>
        <dbReference type="SAM" id="Coils"/>
    </source>
</evidence>
<dbReference type="SUPFAM" id="SSF47384">
    <property type="entry name" value="Homodimeric domain of signal transducing histidine kinase"/>
    <property type="match status" value="1"/>
</dbReference>
<evidence type="ECO:0000256" key="4">
    <source>
        <dbReference type="ARBA" id="ARBA00022475"/>
    </source>
</evidence>
<dbReference type="EMBL" id="JAUOTP010000005">
    <property type="protein sequence ID" value="MDO6415181.1"/>
    <property type="molecule type" value="Genomic_DNA"/>
</dbReference>
<evidence type="ECO:0000256" key="8">
    <source>
        <dbReference type="ARBA" id="ARBA00022741"/>
    </source>
</evidence>
<keyword evidence="16" id="KW-1185">Reference proteome</keyword>
<evidence type="ECO:0000256" key="5">
    <source>
        <dbReference type="ARBA" id="ARBA00022553"/>
    </source>
</evidence>
<feature type="domain" description="Histidine kinase" evidence="14">
    <location>
        <begin position="392"/>
        <end position="603"/>
    </location>
</feature>
<dbReference type="PIRSF" id="PIRSF036431">
    <property type="entry name" value="STHK_DctB"/>
    <property type="match status" value="1"/>
</dbReference>
<keyword evidence="5" id="KW-0597">Phosphoprotein</keyword>
<dbReference type="SUPFAM" id="SSF55874">
    <property type="entry name" value="ATPase domain of HSP90 chaperone/DNA topoisomerase II/histidine kinase"/>
    <property type="match status" value="1"/>
</dbReference>
<dbReference type="InterPro" id="IPR029151">
    <property type="entry name" value="Sensor-like_sf"/>
</dbReference>
<evidence type="ECO:0000313" key="16">
    <source>
        <dbReference type="Proteomes" id="UP001169764"/>
    </source>
</evidence>
<dbReference type="InterPro" id="IPR003594">
    <property type="entry name" value="HATPase_dom"/>
</dbReference>
<dbReference type="PROSITE" id="PS50109">
    <property type="entry name" value="HIS_KIN"/>
    <property type="match status" value="1"/>
</dbReference>
<evidence type="ECO:0000256" key="6">
    <source>
        <dbReference type="ARBA" id="ARBA00022679"/>
    </source>
</evidence>
<evidence type="ECO:0000256" key="12">
    <source>
        <dbReference type="ARBA" id="ARBA00023012"/>
    </source>
</evidence>
<evidence type="ECO:0000256" key="9">
    <source>
        <dbReference type="ARBA" id="ARBA00022777"/>
    </source>
</evidence>
<keyword evidence="11" id="KW-1133">Transmembrane helix</keyword>
<dbReference type="InterPro" id="IPR036890">
    <property type="entry name" value="HATPase_C_sf"/>
</dbReference>
<keyword evidence="10 15" id="KW-0067">ATP-binding</keyword>
<evidence type="ECO:0000259" key="14">
    <source>
        <dbReference type="PROSITE" id="PS50109"/>
    </source>
</evidence>
<evidence type="ECO:0000256" key="2">
    <source>
        <dbReference type="ARBA" id="ARBA00004651"/>
    </source>
</evidence>
<dbReference type="InterPro" id="IPR005467">
    <property type="entry name" value="His_kinase_dom"/>
</dbReference>
<keyword evidence="7" id="KW-0812">Transmembrane</keyword>
<dbReference type="InterPro" id="IPR004358">
    <property type="entry name" value="Sig_transdc_His_kin-like_C"/>
</dbReference>
<dbReference type="SMART" id="SM00387">
    <property type="entry name" value="HATPase_c"/>
    <property type="match status" value="1"/>
</dbReference>
<sequence length="603" mass="64920">MRSLKLTARRLSGPHRRIVTAAVVGIVLIAALSFGAKRWADGYAAAVSDVTAAQVARIHAGLLASELRTFRLLPLVLIEYPDVHAVLEGDDPEVTARLNGKLELLAARTNAAVIYVMRPDGRTIAASNWRRQDSFVGHDYGFRPYFGDALHAGSAELFALGSSSGRPGLFIARRISSGRRPLGVIVVKVAFDRLEAAWARQAGATFVTDRDGVVIITSRPEWRFHAVRPLSPEKVAAAARSRQFGRLPIRPIDLAFDGASVHQSAASEQLSYRAASIPVPLAGGELRFLQPLAPAAASANASARLAILAGVIVVGGVIAVMLRSREKVLFQVAARRTLESEVTLRTAELTEVNRRLIEESREREQADRSLRSAREELAQANRLGSIGQITAGVAHEINQPVAAIRTFAENAGQFLDRGSPERARANLDLIVDLTARIGTITAELRAFARRGAPMIGAIEVGAAIDGALLLMGDRIRSQGVTLDRSGRETGVRVVADRVGLEQVLINLIQNGLEALDDRPEPRLRISVELEGEDRMILEVVDNGPGVPPELEDQIFTPFVTGRPDGLGLGLGIARDIAREFGGELLIVRSALGGAGFQLNLRRA</sequence>
<accession>A0ABT8YA25</accession>
<dbReference type="CDD" id="cd00082">
    <property type="entry name" value="HisKA"/>
    <property type="match status" value="1"/>
</dbReference>
<evidence type="ECO:0000256" key="11">
    <source>
        <dbReference type="ARBA" id="ARBA00022989"/>
    </source>
</evidence>
<comment type="catalytic activity">
    <reaction evidence="1">
        <text>ATP + protein L-histidine = ADP + protein N-phospho-L-histidine.</text>
        <dbReference type="EC" id="2.7.13.3"/>
    </reaction>
</comment>
<keyword evidence="11" id="KW-0472">Membrane</keyword>
<organism evidence="15 16">
    <name type="scientific">Sphingomonas natans</name>
    <dbReference type="NCBI Taxonomy" id="3063330"/>
    <lineage>
        <taxon>Bacteria</taxon>
        <taxon>Pseudomonadati</taxon>
        <taxon>Pseudomonadota</taxon>
        <taxon>Alphaproteobacteria</taxon>
        <taxon>Sphingomonadales</taxon>
        <taxon>Sphingomonadaceae</taxon>
        <taxon>Sphingomonas</taxon>
    </lineage>
</organism>
<dbReference type="Gene3D" id="3.30.450.20">
    <property type="entry name" value="PAS domain"/>
    <property type="match status" value="2"/>
</dbReference>
<keyword evidence="6" id="KW-0808">Transferase</keyword>
<keyword evidence="12" id="KW-0902">Two-component regulatory system</keyword>
<evidence type="ECO:0000313" key="15">
    <source>
        <dbReference type="EMBL" id="MDO6415181.1"/>
    </source>
</evidence>
<dbReference type="Gene3D" id="1.10.287.130">
    <property type="match status" value="1"/>
</dbReference>
<feature type="coiled-coil region" evidence="13">
    <location>
        <begin position="349"/>
        <end position="383"/>
    </location>
</feature>
<dbReference type="SMART" id="SM00388">
    <property type="entry name" value="HisKA"/>
    <property type="match status" value="1"/>
</dbReference>
<evidence type="ECO:0000256" key="1">
    <source>
        <dbReference type="ARBA" id="ARBA00000085"/>
    </source>
</evidence>
<keyword evidence="9" id="KW-0418">Kinase</keyword>
<dbReference type="InterPro" id="IPR036097">
    <property type="entry name" value="HisK_dim/P_sf"/>
</dbReference>
<dbReference type="Pfam" id="PF02518">
    <property type="entry name" value="HATPase_c"/>
    <property type="match status" value="1"/>
</dbReference>
<keyword evidence="13" id="KW-0175">Coiled coil</keyword>
<comment type="caution">
    <text evidence="15">The sequence shown here is derived from an EMBL/GenBank/DDBJ whole genome shotgun (WGS) entry which is preliminary data.</text>
</comment>
<evidence type="ECO:0000256" key="10">
    <source>
        <dbReference type="ARBA" id="ARBA00022840"/>
    </source>
</evidence>
<dbReference type="Proteomes" id="UP001169764">
    <property type="component" value="Unassembled WGS sequence"/>
</dbReference>
<dbReference type="PANTHER" id="PTHR43065">
    <property type="entry name" value="SENSOR HISTIDINE KINASE"/>
    <property type="match status" value="1"/>
</dbReference>
<keyword evidence="8" id="KW-0547">Nucleotide-binding</keyword>
<name>A0ABT8YA25_9SPHN</name>
<dbReference type="SUPFAM" id="SSF103190">
    <property type="entry name" value="Sensory domain-like"/>
    <property type="match status" value="1"/>
</dbReference>
<dbReference type="Pfam" id="PF00512">
    <property type="entry name" value="HisKA"/>
    <property type="match status" value="1"/>
</dbReference>
<dbReference type="InterPro" id="IPR017055">
    <property type="entry name" value="Sig_transdc_His_kinase_DctB"/>
</dbReference>
<dbReference type="PRINTS" id="PR00344">
    <property type="entry name" value="BCTRLSENSOR"/>
</dbReference>
<dbReference type="PANTHER" id="PTHR43065:SF46">
    <property type="entry name" value="C4-DICARBOXYLATE TRANSPORT SENSOR PROTEIN DCTB"/>
    <property type="match status" value="1"/>
</dbReference>
<evidence type="ECO:0000256" key="7">
    <source>
        <dbReference type="ARBA" id="ARBA00022692"/>
    </source>
</evidence>
<dbReference type="EC" id="2.7.13.3" evidence="3"/>
<dbReference type="Gene3D" id="3.30.565.10">
    <property type="entry name" value="Histidine kinase-like ATPase, C-terminal domain"/>
    <property type="match status" value="1"/>
</dbReference>
<reference evidence="15" key="1">
    <citation type="submission" date="2023-07" db="EMBL/GenBank/DDBJ databases">
        <authorList>
            <person name="Kim M."/>
        </authorList>
    </citation>
    <scope>NUCLEOTIDE SEQUENCE</scope>
    <source>
        <strain evidence="15">BIUV-7</strain>
    </source>
</reference>